<sequence length="106" mass="11703">MIDLQILTTVLSVLAAFIGIAAYLHAIKQDLTVQITGIESRMTDRVDGVESHMTDRVDRLESSLTAKIDDVKTDVVDLRAAVRVLEQRTFEMVHRGTATDAGQHPT</sequence>
<feature type="transmembrane region" description="Helical" evidence="1">
    <location>
        <begin position="6"/>
        <end position="24"/>
    </location>
</feature>
<proteinExistence type="predicted"/>
<name>A0A5C8NKL4_9ACTN</name>
<comment type="caution">
    <text evidence="2">The sequence shown here is derived from an EMBL/GenBank/DDBJ whole genome shotgun (WGS) entry which is preliminary data.</text>
</comment>
<reference evidence="2 3" key="1">
    <citation type="submission" date="2019-06" db="EMBL/GenBank/DDBJ databases">
        <title>Aeromicrobium sp. nov., isolated from a maize field.</title>
        <authorList>
            <person name="Lin S.-Y."/>
            <person name="Tsai C.-F."/>
            <person name="Young C.-C."/>
        </authorList>
    </citation>
    <scope>NUCLEOTIDE SEQUENCE [LARGE SCALE GENOMIC DNA]</scope>
    <source>
        <strain evidence="2 3">CC-CFT486</strain>
    </source>
</reference>
<evidence type="ECO:0000256" key="1">
    <source>
        <dbReference type="SAM" id="Phobius"/>
    </source>
</evidence>
<keyword evidence="1" id="KW-0812">Transmembrane</keyword>
<gene>
    <name evidence="2" type="ORF">FHP06_08050</name>
</gene>
<evidence type="ECO:0000313" key="3">
    <source>
        <dbReference type="Proteomes" id="UP000321571"/>
    </source>
</evidence>
<dbReference type="AlphaFoldDB" id="A0A5C8NKL4"/>
<dbReference type="EMBL" id="VDUX01000003">
    <property type="protein sequence ID" value="TXL61371.1"/>
    <property type="molecule type" value="Genomic_DNA"/>
</dbReference>
<dbReference type="Proteomes" id="UP000321571">
    <property type="component" value="Unassembled WGS sequence"/>
</dbReference>
<organism evidence="2 3">
    <name type="scientific">Aeromicrobium terrae</name>
    <dbReference type="NCBI Taxonomy" id="2498846"/>
    <lineage>
        <taxon>Bacteria</taxon>
        <taxon>Bacillati</taxon>
        <taxon>Actinomycetota</taxon>
        <taxon>Actinomycetes</taxon>
        <taxon>Propionibacteriales</taxon>
        <taxon>Nocardioidaceae</taxon>
        <taxon>Aeromicrobium</taxon>
    </lineage>
</organism>
<protein>
    <submittedName>
        <fullName evidence="2">Uncharacterized protein</fullName>
    </submittedName>
</protein>
<keyword evidence="1" id="KW-1133">Transmembrane helix</keyword>
<keyword evidence="1" id="KW-0472">Membrane</keyword>
<accession>A0A5C8NKL4</accession>
<dbReference type="RefSeq" id="WP_147685589.1">
    <property type="nucleotide sequence ID" value="NZ_VDUX01000003.1"/>
</dbReference>
<evidence type="ECO:0000313" key="2">
    <source>
        <dbReference type="EMBL" id="TXL61371.1"/>
    </source>
</evidence>
<keyword evidence="3" id="KW-1185">Reference proteome</keyword>